<keyword evidence="1" id="KW-0472">Membrane</keyword>
<keyword evidence="1" id="KW-1133">Transmembrane helix</keyword>
<evidence type="ECO:0000256" key="1">
    <source>
        <dbReference type="SAM" id="Phobius"/>
    </source>
</evidence>
<feature type="transmembrane region" description="Helical" evidence="1">
    <location>
        <begin position="106"/>
        <end position="129"/>
    </location>
</feature>
<evidence type="ECO:0000313" key="3">
    <source>
        <dbReference type="Proteomes" id="UP001370490"/>
    </source>
</evidence>
<dbReference type="AlphaFoldDB" id="A0AAN8W4Y1"/>
<sequence length="162" mass="17980">MASFCRSAVMGCARSVTARSQTVTPKTFSSRPISFSAFVSSSSSSTRTSLYKASKVVSVLGCMESLMPYHTAVANARLKSIIAVDSSCWSWLSQGLSLSLSRVSLVQFHVVSLFASMIFFSTVMFALIVPTDDYFPRVRMPPNSDVDYGKLQCRHDWKFCRR</sequence>
<gene>
    <name evidence="2" type="ORF">RJ641_013783</name>
</gene>
<evidence type="ECO:0000313" key="2">
    <source>
        <dbReference type="EMBL" id="KAK6946239.1"/>
    </source>
</evidence>
<comment type="caution">
    <text evidence="2">The sequence shown here is derived from an EMBL/GenBank/DDBJ whole genome shotgun (WGS) entry which is preliminary data.</text>
</comment>
<organism evidence="2 3">
    <name type="scientific">Dillenia turbinata</name>
    <dbReference type="NCBI Taxonomy" id="194707"/>
    <lineage>
        <taxon>Eukaryota</taxon>
        <taxon>Viridiplantae</taxon>
        <taxon>Streptophyta</taxon>
        <taxon>Embryophyta</taxon>
        <taxon>Tracheophyta</taxon>
        <taxon>Spermatophyta</taxon>
        <taxon>Magnoliopsida</taxon>
        <taxon>eudicotyledons</taxon>
        <taxon>Gunneridae</taxon>
        <taxon>Pentapetalae</taxon>
        <taxon>Dilleniales</taxon>
        <taxon>Dilleniaceae</taxon>
        <taxon>Dillenia</taxon>
    </lineage>
</organism>
<accession>A0AAN8W4Y1</accession>
<dbReference type="InterPro" id="IPR043459">
    <property type="entry name" value="NFD6/NOXY2-like"/>
</dbReference>
<dbReference type="PANTHER" id="PTHR33156">
    <property type="entry name" value="OS02G0230000 PROTEIN"/>
    <property type="match status" value="1"/>
</dbReference>
<name>A0AAN8W4Y1_9MAGN</name>
<reference evidence="2 3" key="1">
    <citation type="submission" date="2023-12" db="EMBL/GenBank/DDBJ databases">
        <title>A high-quality genome assembly for Dillenia turbinata (Dilleniales).</title>
        <authorList>
            <person name="Chanderbali A."/>
        </authorList>
    </citation>
    <scope>NUCLEOTIDE SEQUENCE [LARGE SCALE GENOMIC DNA]</scope>
    <source>
        <strain evidence="2">LSX21</strain>
        <tissue evidence="2">Leaf</tissue>
    </source>
</reference>
<dbReference type="EMBL" id="JBAMMX010000002">
    <property type="protein sequence ID" value="KAK6946239.1"/>
    <property type="molecule type" value="Genomic_DNA"/>
</dbReference>
<dbReference type="PANTHER" id="PTHR33156:SF37">
    <property type="entry name" value="PROTEIN NUCLEAR FUSION DEFECTIVE 6, CHLOROPLASTIC_MITOCHONDRIAL"/>
    <property type="match status" value="1"/>
</dbReference>
<dbReference type="Proteomes" id="UP001370490">
    <property type="component" value="Unassembled WGS sequence"/>
</dbReference>
<proteinExistence type="predicted"/>
<keyword evidence="1" id="KW-0812">Transmembrane</keyword>
<keyword evidence="3" id="KW-1185">Reference proteome</keyword>
<protein>
    <submittedName>
        <fullName evidence="2">Uncharacterized protein</fullName>
    </submittedName>
</protein>